<gene>
    <name evidence="1" type="ORF">NT26_2260</name>
</gene>
<dbReference type="AlphaFoldDB" id="L0NGH0"/>
<protein>
    <recommendedName>
        <fullName evidence="3">Metallo-beta-lactamase domain-containing protein</fullName>
    </recommendedName>
</protein>
<dbReference type="OrthoDB" id="9815072at2"/>
<evidence type="ECO:0000313" key="2">
    <source>
        <dbReference type="Proteomes" id="UP000010792"/>
    </source>
</evidence>
<evidence type="ECO:0000313" key="1">
    <source>
        <dbReference type="EMBL" id="CCF19984.1"/>
    </source>
</evidence>
<dbReference type="RefSeq" id="WP_052638835.1">
    <property type="nucleotide sequence ID" value="NZ_FO082820.1"/>
</dbReference>
<dbReference type="KEGG" id="rht:NT26_2260"/>
<accession>L0NGH0</accession>
<keyword evidence="2" id="KW-1185">Reference proteome</keyword>
<name>L0NGH0_9HYPH</name>
<dbReference type="Gene3D" id="3.60.15.10">
    <property type="entry name" value="Ribonuclease Z/Hydroxyacylglutathione hydrolase-like"/>
    <property type="match status" value="1"/>
</dbReference>
<dbReference type="EMBL" id="FO082820">
    <property type="protein sequence ID" value="CCF19984.1"/>
    <property type="molecule type" value="Genomic_DNA"/>
</dbReference>
<evidence type="ECO:0008006" key="3">
    <source>
        <dbReference type="Google" id="ProtNLM"/>
    </source>
</evidence>
<reference evidence="1 2" key="1">
    <citation type="journal article" date="2013" name="Genome Biol. Evol.">
        <title>Life in an arsenic-containing gold mine: genome and physiology of the autotrophic arsenite-oxidizing bacterium rhizobium sp. NT-26.</title>
        <authorList>
            <person name="Andres J."/>
            <person name="Arsene-Ploetze F."/>
            <person name="Barbe V."/>
            <person name="Brochier-Armanet C."/>
            <person name="Cleiss-Arnold J."/>
            <person name="Coppee J.Y."/>
            <person name="Dillies M.A."/>
            <person name="Geist"/>
            <person name="L"/>
            <person name="Joublin A."/>
            <person name="Koechler S."/>
            <person name="Lassalle F."/>
            <person name="Marchal M."/>
            <person name="Medigue C."/>
            <person name="Muller D."/>
            <person name="Nesme X."/>
            <person name="Plewniak F."/>
            <person name="Proux C."/>
            <person name="Ramirez-Bahena M.H."/>
            <person name="Schenowitz C."/>
            <person name="Sismeiro O."/>
            <person name="Vallenet D."/>
            <person name="Santini J.M."/>
            <person name="Bertin P.N."/>
        </authorList>
    </citation>
    <scope>NUCLEOTIDE SEQUENCE [LARGE SCALE GENOMIC DNA]</scope>
    <source>
        <strain evidence="1 2">NT-26</strain>
    </source>
</reference>
<dbReference type="STRING" id="1125847.NT26_2260"/>
<proteinExistence type="predicted"/>
<dbReference type="SUPFAM" id="SSF56281">
    <property type="entry name" value="Metallo-hydrolase/oxidoreductase"/>
    <property type="match status" value="1"/>
</dbReference>
<dbReference type="InterPro" id="IPR036866">
    <property type="entry name" value="RibonucZ/Hydroxyglut_hydro"/>
</dbReference>
<organism evidence="1 2">
    <name type="scientific">Pseudorhizobium banfieldiae</name>
    <dbReference type="NCBI Taxonomy" id="1125847"/>
    <lineage>
        <taxon>Bacteria</taxon>
        <taxon>Pseudomonadati</taxon>
        <taxon>Pseudomonadota</taxon>
        <taxon>Alphaproteobacteria</taxon>
        <taxon>Hyphomicrobiales</taxon>
        <taxon>Rhizobiaceae</taxon>
        <taxon>Rhizobium/Agrobacterium group</taxon>
        <taxon>Pseudorhizobium</taxon>
    </lineage>
</organism>
<dbReference type="Proteomes" id="UP000010792">
    <property type="component" value="Chromosome"/>
</dbReference>
<sequence>MQVKMVQHAVGQGGLFSGELRTQRTSWRWVYDCGSNQRDALRREIKITASCGDIDMLFLSHLDSDHVSGVDELLCQVRVREVVLPYLNESMVLAIMAREASSGALSGMFIEATNDLASWFGSRGVETITFLGGSDDDGGEGPILPIDLSDDGDEDGYVPEWTQPPRLMTELVADPNRVQGRSDRVAAMQQVVAGATIQLMTPKGAINWALIPYVHLPGTKLMRAFERALEDEFGTPLDKKAIMANAKDPHVRDKLRDCYDALWLDHNLVTMTLYCGPLASKRGKVSLSRYHFHDSWEQAIGGWMLTGDACWFPRGTEPVRRIISIEN</sequence>